<dbReference type="InterPro" id="IPR018247">
    <property type="entry name" value="EF_Hand_1_Ca_BS"/>
</dbReference>
<dbReference type="PANTHER" id="PTHR18905">
    <property type="entry name" value="NINEIN"/>
    <property type="match status" value="1"/>
</dbReference>
<comment type="caution">
    <text evidence="14">The sequence shown here is derived from an EMBL/GenBank/DDBJ whole genome shotgun (WGS) entry which is preliminary data.</text>
</comment>
<keyword evidence="9" id="KW-0206">Cytoskeleton</keyword>
<dbReference type="Proteomes" id="UP001205998">
    <property type="component" value="Unassembled WGS sequence"/>
</dbReference>
<evidence type="ECO:0000256" key="4">
    <source>
        <dbReference type="ARBA" id="ARBA00022701"/>
    </source>
</evidence>
<dbReference type="GO" id="GO:0005813">
    <property type="term" value="C:centrosome"/>
    <property type="evidence" value="ECO:0007669"/>
    <property type="project" value="UniProtKB-SubCell"/>
</dbReference>
<feature type="domain" description="EF-hand" evidence="13">
    <location>
        <begin position="313"/>
        <end position="348"/>
    </location>
</feature>
<feature type="region of interest" description="Disordered" evidence="12">
    <location>
        <begin position="1"/>
        <end position="23"/>
    </location>
</feature>
<evidence type="ECO:0000256" key="9">
    <source>
        <dbReference type="ARBA" id="ARBA00023212"/>
    </source>
</evidence>
<feature type="region of interest" description="Disordered" evidence="12">
    <location>
        <begin position="658"/>
        <end position="704"/>
    </location>
</feature>
<sequence length="1945" mass="224826">MRSHATFRKDRPHVLPPELLEEPSVAPETKKLVQADQPLFSGQSSLVPMVKRSDVAQYILGSARGTACGGMDEDEQNRYVTQLKEEFDSCDTTGTGYLDKEELTALCHKLSLDAHLPLLLDILLGPQHYARVNFEEFKEGFVAVLSRSLDLSTSEEESSYLEPVPEEVSPKFVKGTKRYGRRSRPDKSTSVVTDDTEKDETPSTGVRRAKLRRSTSLESVESLKSDEETGSNKETRREQQSGIQNSLHFEAQGQLKRWKPDSSGNRKHSSGPCQDITDGQVRAVWKELGVGTEGSLNKQELSLVCNHIGLKDLQFEELDSLFRKLDKDQDGKVSLTEFQSGLFIHGDLPEPKAASTPARLIARCSFSQDLEERILRSTSPSLLSATVGQRLLSRLDDGSGCTSPESLITFWTEEGIHNSRDILQTLDFSLEDRLSLTDLTLALDNELLVSGNGIHQAALISYKDEIHFLQELANQACQEREKAKAHLELAERRNLQLVREIDDRHATMESLNESKIKDLEQEFREKLSTLRNETEQENEMLLQQVEKERDKLREEVELFKGLEANLQEEATTAIKENSRLVEENCALKGKLTEAESTISKLKKDLDHVLHDKYGGLDPNHAGLISREEHLSGIIKEYELQCRELQDRNDELSSELEVLKNQGSGRKTRQSRDRLSTQSWSSRRALTTESDSDDPEIKRCSSPKTKKCTNKNALGSLESLAPVVSIETELAMEQIKERYEQEIQDLRIQLETKVNFYERTIELMKQNMEIERKEIAQSFKMEISELEEQKAFAAQQLEQLRHSTQRLEGELKIKNEVMAWGPEQERRVQREQAELEQNYAREISNIVHRLSAEKDQLEAELKLKMDQEVLLVREELEQQISQSKAQFSETLQSLLHQLHGEQVQLQEQTEQHCREMGAWEARVKELEQKVCLERLQGAARLGEEQAQICSSAAQERKKLEEKHQEEARQLRECIYKMQDQAELQCKAQEESLVLQRQLEEKLEEMCVQVEDNTMSMQAQDALIQSLTSELNAKEREMDIKTEREQKLLGKVSQLERKLNFERERKLSQEKVEKNKEDVLLGKVSQLEQRIVEDQKREEELLDKLHQFKEEWDCMKIELEMVQKEKQRMQGNCNHLSMALAQQQTHFEEEAMELVELRTNLEKTHEALKSRDEDLTRQASELKLVEMDRERLTEELSSQGNVVKDLQAKFQNLSEDWDQLNDVVQNLQDSLSLEKATATRLQTQLNLEQEEKSHLLQESSSYRNLSDQLSSQIVEMETESTKITEELVKIKVELQLRDKQLLELRDQLDAKSSEIGLLWNEVHQKTEMFKNVNHLSDEVQLLTQHLENKEKDMCSMREEAENTINQLQQSLMNSQADVQQVKEAFEKEKSQMKGQLLEMERLVIALETVMDPSSPHRAKLDEVHSENSALKDRLAVLHQDVMRLEEEVNKKRKKLEKMDKEYIKIQEEGERLHKEARRDSFITYLNTIISGKSMLIQLCPQQNSKVREEVLELSVRNLHLSNENAELNSRLQSDQGTVQMLTEKLTQVSQEQAETSIFIKQLQETNRHLEKEKVQLQASKQDEKNLLECELNEAKDKLQHLTEVESVLTSLTLKNQSLLQDKDSLLKEAKERNIKLEKLQECINTLEGQSAQLQTQIHLMCKEKEGHMQDMSTQCMLLKESQNKVLELETRMHEFVREKEQMKLVCRMQEETAASALHENLRNVQTQYQELLDKLKDSESKLHAQDLELQRIKHEYTTLKNKQTELETTKQEAEEQALRANTTLSLSQAQHVREVQQLQEQIGLNTREQISDLHTQMAEQESKTQQLEVQLHAQAQQARTQLNLQQEQYEKVIESMQERMDDVESKLKAVRLMLQEKVNQLKEQLSRNVKTDLLLKDLYIENTELMKALQITEQRQKSAEKSSFLLEEKVTALNKLLRKIAPASLSV</sequence>
<feature type="coiled-coil region" evidence="11">
    <location>
        <begin position="1425"/>
        <end position="1473"/>
    </location>
</feature>
<keyword evidence="5" id="KW-0479">Metal-binding</keyword>
<feature type="compositionally biased region" description="Basic residues" evidence="12">
    <location>
        <begin position="174"/>
        <end position="184"/>
    </location>
</feature>
<keyword evidence="2" id="KW-0963">Cytoplasm</keyword>
<keyword evidence="4" id="KW-0493">Microtubule</keyword>
<feature type="coiled-coil region" evidence="11">
    <location>
        <begin position="1808"/>
        <end position="1913"/>
    </location>
</feature>
<dbReference type="FunFam" id="1.10.238.10:FF:000209">
    <property type="entry name" value="Ninein like"/>
    <property type="match status" value="1"/>
</dbReference>
<reference evidence="14" key="1">
    <citation type="submission" date="2018-07" db="EMBL/GenBank/DDBJ databases">
        <title>Comparative genomics of catfishes provides insights into carnivory and benthic adaptation.</title>
        <authorList>
            <person name="Zhang Y."/>
            <person name="Wang D."/>
            <person name="Peng Z."/>
            <person name="Zheng S."/>
            <person name="Shao F."/>
            <person name="Tao W."/>
        </authorList>
    </citation>
    <scope>NUCLEOTIDE SEQUENCE</scope>
    <source>
        <strain evidence="14">Chongqing</strain>
    </source>
</reference>
<feature type="domain" description="EF-hand" evidence="13">
    <location>
        <begin position="78"/>
        <end position="113"/>
    </location>
</feature>
<evidence type="ECO:0000313" key="14">
    <source>
        <dbReference type="EMBL" id="KAI5606358.1"/>
    </source>
</evidence>
<keyword evidence="8 11" id="KW-0175">Coiled coil</keyword>
<accession>A0AAD5F862</accession>
<dbReference type="GO" id="GO:0005874">
    <property type="term" value="C:microtubule"/>
    <property type="evidence" value="ECO:0007669"/>
    <property type="project" value="UniProtKB-KW"/>
</dbReference>
<feature type="coiled-coil region" evidence="11">
    <location>
        <begin position="1015"/>
        <end position="1109"/>
    </location>
</feature>
<keyword evidence="6" id="KW-0677">Repeat</keyword>
<evidence type="ECO:0000256" key="7">
    <source>
        <dbReference type="ARBA" id="ARBA00022837"/>
    </source>
</evidence>
<protein>
    <recommendedName>
        <fullName evidence="10">Ninein-like protein</fullName>
    </recommendedName>
</protein>
<name>A0AAD5F862_SILAS</name>
<organism evidence="14 15">
    <name type="scientific">Silurus asotus</name>
    <name type="common">Amur catfish</name>
    <name type="synonym">Parasilurus asotus</name>
    <dbReference type="NCBI Taxonomy" id="30991"/>
    <lineage>
        <taxon>Eukaryota</taxon>
        <taxon>Metazoa</taxon>
        <taxon>Chordata</taxon>
        <taxon>Craniata</taxon>
        <taxon>Vertebrata</taxon>
        <taxon>Euteleostomi</taxon>
        <taxon>Actinopterygii</taxon>
        <taxon>Neopterygii</taxon>
        <taxon>Teleostei</taxon>
        <taxon>Ostariophysi</taxon>
        <taxon>Siluriformes</taxon>
        <taxon>Siluridae</taxon>
        <taxon>Silurus</taxon>
    </lineage>
</organism>
<dbReference type="Gene3D" id="1.10.238.10">
    <property type="entry name" value="EF-hand"/>
    <property type="match status" value="2"/>
</dbReference>
<proteinExistence type="predicted"/>
<dbReference type="PANTHER" id="PTHR18905:SF12">
    <property type="entry name" value="NINEIN-LIKE PROTEIN"/>
    <property type="match status" value="1"/>
</dbReference>
<keyword evidence="3" id="KW-0597">Phosphoprotein</keyword>
<comment type="subcellular location">
    <subcellularLocation>
        <location evidence="1">Cytoplasm</location>
        <location evidence="1">Cytoskeleton</location>
        <location evidence="1">Microtubule organizing center</location>
        <location evidence="1">Centrosome</location>
    </subcellularLocation>
</comment>
<evidence type="ECO:0000256" key="10">
    <source>
        <dbReference type="ARBA" id="ARBA00071185"/>
    </source>
</evidence>
<evidence type="ECO:0000256" key="6">
    <source>
        <dbReference type="ARBA" id="ARBA00022737"/>
    </source>
</evidence>
<dbReference type="GO" id="GO:0034454">
    <property type="term" value="P:microtubule anchoring at centrosome"/>
    <property type="evidence" value="ECO:0007669"/>
    <property type="project" value="TreeGrafter"/>
</dbReference>
<evidence type="ECO:0000256" key="11">
    <source>
        <dbReference type="SAM" id="Coils"/>
    </source>
</evidence>
<dbReference type="Pfam" id="PF13499">
    <property type="entry name" value="EF-hand_7"/>
    <property type="match status" value="1"/>
</dbReference>
<evidence type="ECO:0000313" key="15">
    <source>
        <dbReference type="Proteomes" id="UP001205998"/>
    </source>
</evidence>
<dbReference type="EMBL" id="MU601092">
    <property type="protein sequence ID" value="KAI5606358.1"/>
    <property type="molecule type" value="Genomic_DNA"/>
</dbReference>
<evidence type="ECO:0000256" key="12">
    <source>
        <dbReference type="SAM" id="MobiDB-lite"/>
    </source>
</evidence>
<dbReference type="GO" id="GO:0005509">
    <property type="term" value="F:calcium ion binding"/>
    <property type="evidence" value="ECO:0007669"/>
    <property type="project" value="InterPro"/>
</dbReference>
<feature type="coiled-coil region" evidence="11">
    <location>
        <begin position="1557"/>
        <end position="1781"/>
    </location>
</feature>
<keyword evidence="15" id="KW-1185">Reference proteome</keyword>
<feature type="coiled-coil region" evidence="11">
    <location>
        <begin position="839"/>
        <end position="968"/>
    </location>
</feature>
<dbReference type="PROSITE" id="PS50222">
    <property type="entry name" value="EF_HAND_2"/>
    <property type="match status" value="2"/>
</dbReference>
<evidence type="ECO:0000256" key="1">
    <source>
        <dbReference type="ARBA" id="ARBA00004300"/>
    </source>
</evidence>
<evidence type="ECO:0000259" key="13">
    <source>
        <dbReference type="PROSITE" id="PS50222"/>
    </source>
</evidence>
<feature type="coiled-coil region" evidence="11">
    <location>
        <begin position="1149"/>
        <end position="1256"/>
    </location>
</feature>
<evidence type="ECO:0000256" key="5">
    <source>
        <dbReference type="ARBA" id="ARBA00022723"/>
    </source>
</evidence>
<dbReference type="PROSITE" id="PS00018">
    <property type="entry name" value="EF_HAND_1"/>
    <property type="match status" value="1"/>
</dbReference>
<gene>
    <name evidence="14" type="ORF">C0J50_10116</name>
</gene>
<evidence type="ECO:0000256" key="3">
    <source>
        <dbReference type="ARBA" id="ARBA00022553"/>
    </source>
</evidence>
<feature type="region of interest" description="Disordered" evidence="12">
    <location>
        <begin position="172"/>
        <end position="276"/>
    </location>
</feature>
<evidence type="ECO:0000256" key="8">
    <source>
        <dbReference type="ARBA" id="ARBA00023054"/>
    </source>
</evidence>
<dbReference type="InterPro" id="IPR002048">
    <property type="entry name" value="EF_hand_dom"/>
</dbReference>
<dbReference type="SUPFAM" id="SSF47473">
    <property type="entry name" value="EF-hand"/>
    <property type="match status" value="1"/>
</dbReference>
<keyword evidence="7" id="KW-0106">Calcium</keyword>
<feature type="coiled-coil region" evidence="11">
    <location>
        <begin position="728"/>
        <end position="809"/>
    </location>
</feature>
<feature type="compositionally biased region" description="Basic and acidic residues" evidence="12">
    <location>
        <begin position="221"/>
        <end position="239"/>
    </location>
</feature>
<feature type="coiled-coil region" evidence="11">
    <location>
        <begin position="1330"/>
        <end position="1400"/>
    </location>
</feature>
<dbReference type="SMART" id="SM00054">
    <property type="entry name" value="EFh"/>
    <property type="match status" value="2"/>
</dbReference>
<dbReference type="CDD" id="cd00051">
    <property type="entry name" value="EFh"/>
    <property type="match status" value="1"/>
</dbReference>
<feature type="compositionally biased region" description="Polar residues" evidence="12">
    <location>
        <begin position="675"/>
        <end position="688"/>
    </location>
</feature>
<dbReference type="InterPro" id="IPR011992">
    <property type="entry name" value="EF-hand-dom_pair"/>
</dbReference>
<evidence type="ECO:0000256" key="2">
    <source>
        <dbReference type="ARBA" id="ARBA00022490"/>
    </source>
</evidence>